<evidence type="ECO:0008006" key="4">
    <source>
        <dbReference type="Google" id="ProtNLM"/>
    </source>
</evidence>
<accession>A0A1I0S1D7</accession>
<feature type="transmembrane region" description="Helical" evidence="1">
    <location>
        <begin position="259"/>
        <end position="280"/>
    </location>
</feature>
<name>A0A1I0S1D7_9FLAO</name>
<keyword evidence="1" id="KW-1133">Transmembrane helix</keyword>
<gene>
    <name evidence="2" type="ORF">SAMN05421841_3732</name>
</gene>
<evidence type="ECO:0000313" key="3">
    <source>
        <dbReference type="Proteomes" id="UP000199469"/>
    </source>
</evidence>
<keyword evidence="1" id="KW-0472">Membrane</keyword>
<feature type="transmembrane region" description="Helical" evidence="1">
    <location>
        <begin position="66"/>
        <end position="86"/>
    </location>
</feature>
<feature type="transmembrane region" description="Helical" evidence="1">
    <location>
        <begin position="41"/>
        <end position="59"/>
    </location>
</feature>
<evidence type="ECO:0000313" key="2">
    <source>
        <dbReference type="EMBL" id="SEW48149.1"/>
    </source>
</evidence>
<organism evidence="2 3">
    <name type="scientific">Chryseobacterium wanjuense</name>
    <dbReference type="NCBI Taxonomy" id="356305"/>
    <lineage>
        <taxon>Bacteria</taxon>
        <taxon>Pseudomonadati</taxon>
        <taxon>Bacteroidota</taxon>
        <taxon>Flavobacteriia</taxon>
        <taxon>Flavobacteriales</taxon>
        <taxon>Weeksellaceae</taxon>
        <taxon>Chryseobacterium group</taxon>
        <taxon>Chryseobacterium</taxon>
    </lineage>
</organism>
<feature type="transmembrane region" description="Helical" evidence="1">
    <location>
        <begin position="357"/>
        <end position="379"/>
    </location>
</feature>
<dbReference type="EMBL" id="FOIU01000003">
    <property type="protein sequence ID" value="SEW48149.1"/>
    <property type="molecule type" value="Genomic_DNA"/>
</dbReference>
<feature type="transmembrane region" description="Helical" evidence="1">
    <location>
        <begin position="140"/>
        <end position="161"/>
    </location>
</feature>
<feature type="transmembrane region" description="Helical" evidence="1">
    <location>
        <begin position="196"/>
        <end position="214"/>
    </location>
</feature>
<feature type="transmembrane region" description="Helical" evidence="1">
    <location>
        <begin position="324"/>
        <end position="345"/>
    </location>
</feature>
<feature type="transmembrane region" description="Helical" evidence="1">
    <location>
        <begin position="18"/>
        <end position="35"/>
    </location>
</feature>
<sequence length="386" mass="45096">MDILQFSSNTSLDTIKKYSSFLIYLIINSLFIMKYGENYNMLILTVYLLAVPGVSFFYLKFNFKEVFYKILFWFGVVLFFFLSVYLNYKIDGNSLNVDRWSAMEIGIKAILNGQYPYNIPDHMGRESSNLPMLIVLGMPFYLLFGSVGYLQSFCFLLFSYLIFKIFTDYKQRLAVLILLFLSPSYLWEVYVKSDLFSNFIIVAGFTFLIWNKFLMKNNMKLELVSFLSALFLMTRLSSAIPLIILLFKKFYDFSILEKLRFTLVFIITVAAVAYFFFHNAPGFDVFIKHNPLMIQGAKQPLLLSLLYIVAAFVLSFKIQSFSDITFRAGTLLFICVFVPFIMYFAKYGYTDMITNSFFDLSFFNMCMPFVIITLVLGIFKNKFKEN</sequence>
<protein>
    <recommendedName>
        <fullName evidence="4">Dolichyl-phosphate-mannose-protein mannosyltransferase</fullName>
    </recommendedName>
</protein>
<dbReference type="Proteomes" id="UP000199469">
    <property type="component" value="Unassembled WGS sequence"/>
</dbReference>
<feature type="transmembrane region" description="Helical" evidence="1">
    <location>
        <begin position="226"/>
        <end position="247"/>
    </location>
</feature>
<keyword evidence="3" id="KW-1185">Reference proteome</keyword>
<feature type="transmembrane region" description="Helical" evidence="1">
    <location>
        <begin position="301"/>
        <end position="318"/>
    </location>
</feature>
<evidence type="ECO:0000256" key="1">
    <source>
        <dbReference type="SAM" id="Phobius"/>
    </source>
</evidence>
<dbReference type="STRING" id="356305.SAMN05421841_3732"/>
<reference evidence="3" key="1">
    <citation type="submission" date="2016-10" db="EMBL/GenBank/DDBJ databases">
        <authorList>
            <person name="Varghese N."/>
            <person name="Submissions S."/>
        </authorList>
    </citation>
    <scope>NUCLEOTIDE SEQUENCE [LARGE SCALE GENOMIC DNA]</scope>
    <source>
        <strain evidence="3">DSM 17724</strain>
    </source>
</reference>
<dbReference type="AlphaFoldDB" id="A0A1I0S1D7"/>
<proteinExistence type="predicted"/>
<keyword evidence="1" id="KW-0812">Transmembrane</keyword>